<keyword evidence="3" id="KW-1185">Reference proteome</keyword>
<evidence type="ECO:0000313" key="2">
    <source>
        <dbReference type="EMBL" id="CEI83576.1"/>
    </source>
</evidence>
<evidence type="ECO:0000256" key="1">
    <source>
        <dbReference type="SAM" id="Phobius"/>
    </source>
</evidence>
<keyword evidence="1" id="KW-1133">Transmembrane helix</keyword>
<dbReference type="Proteomes" id="UP000040453">
    <property type="component" value="Unassembled WGS sequence"/>
</dbReference>
<protein>
    <submittedName>
        <fullName evidence="2">ABC-2 family transporter protein</fullName>
    </submittedName>
</protein>
<gene>
    <name evidence="2" type="ORF">BN997_03493</name>
</gene>
<feature type="transmembrane region" description="Helical" evidence="1">
    <location>
        <begin position="225"/>
        <end position="247"/>
    </location>
</feature>
<keyword evidence="1" id="KW-0812">Transmembrane</keyword>
<feature type="transmembrane region" description="Helical" evidence="1">
    <location>
        <begin position="68"/>
        <end position="88"/>
    </location>
</feature>
<dbReference type="STRING" id="545501.BN997_03493"/>
<dbReference type="EMBL" id="CDGG01000001">
    <property type="protein sequence ID" value="CEI83576.1"/>
    <property type="molecule type" value="Genomic_DNA"/>
</dbReference>
<feature type="transmembrane region" description="Helical" evidence="1">
    <location>
        <begin position="176"/>
        <end position="196"/>
    </location>
</feature>
<dbReference type="OrthoDB" id="3400154at2"/>
<organism evidence="2 3">
    <name type="scientific">Oceanobacillus oncorhynchi</name>
    <dbReference type="NCBI Taxonomy" id="545501"/>
    <lineage>
        <taxon>Bacteria</taxon>
        <taxon>Bacillati</taxon>
        <taxon>Bacillota</taxon>
        <taxon>Bacilli</taxon>
        <taxon>Bacillales</taxon>
        <taxon>Bacillaceae</taxon>
        <taxon>Oceanobacillus</taxon>
    </lineage>
</organism>
<reference evidence="2 3" key="1">
    <citation type="submission" date="2014-11" db="EMBL/GenBank/DDBJ databases">
        <authorList>
            <person name="Urmite Genomes Urmite Genomes"/>
        </authorList>
    </citation>
    <scope>NUCLEOTIDE SEQUENCE [LARGE SCALE GENOMIC DNA]</scope>
    <source>
        <strain evidence="2 3">Oc5</strain>
    </source>
</reference>
<sequence length="251" mass="27614">MKVAASEQTVISFSDVVRSEFTKIISHPTIVLFIIITTIMNLGLAILDTSGLVFYPGNDMPPSTVADFGLVMFAPIYAFLILPVYAASSEYQEGQNRMTLITVPNRQLLMKGKIVAVGLAVLCGILVTIIPSRLIIHIFSDVDMSCILIDLTRWTAVYLLMSIIAFSIAGLTRSAIVPLSILIMIPIFIATGILQWPGGLRFLPDQASMSLLGTPAYEVTELSPWIAFFTLFVWGVICAIAYWLSFLRRDS</sequence>
<proteinExistence type="predicted"/>
<name>A0A0A1MXN7_9BACI</name>
<feature type="transmembrane region" description="Helical" evidence="1">
    <location>
        <begin position="114"/>
        <end position="139"/>
    </location>
</feature>
<feature type="transmembrane region" description="Helical" evidence="1">
    <location>
        <begin position="151"/>
        <end position="169"/>
    </location>
</feature>
<feature type="transmembrane region" description="Helical" evidence="1">
    <location>
        <begin position="30"/>
        <end position="56"/>
    </location>
</feature>
<accession>A0A0A1MXN7</accession>
<keyword evidence="1" id="KW-0472">Membrane</keyword>
<dbReference type="RefSeq" id="WP_042533914.1">
    <property type="nucleotide sequence ID" value="NZ_CDGG01000001.1"/>
</dbReference>
<dbReference type="AlphaFoldDB" id="A0A0A1MXN7"/>
<evidence type="ECO:0000313" key="3">
    <source>
        <dbReference type="Proteomes" id="UP000040453"/>
    </source>
</evidence>